<evidence type="ECO:0000313" key="3">
    <source>
        <dbReference type="Proteomes" id="UP000673383"/>
    </source>
</evidence>
<feature type="compositionally biased region" description="Polar residues" evidence="1">
    <location>
        <begin position="1"/>
        <end position="21"/>
    </location>
</feature>
<protein>
    <submittedName>
        <fullName evidence="2">Uncharacterized protein</fullName>
    </submittedName>
</protein>
<name>A0A8I2CAL5_BRAEL</name>
<evidence type="ECO:0000256" key="1">
    <source>
        <dbReference type="SAM" id="MobiDB-lite"/>
    </source>
</evidence>
<feature type="compositionally biased region" description="Low complexity" evidence="1">
    <location>
        <begin position="22"/>
        <end position="34"/>
    </location>
</feature>
<comment type="caution">
    <text evidence="2">The sequence shown here is derived from an EMBL/GenBank/DDBJ whole genome shotgun (WGS) entry which is preliminary data.</text>
</comment>
<organism evidence="2 3">
    <name type="scientific">Bradyrhizobium elkanii</name>
    <dbReference type="NCBI Taxonomy" id="29448"/>
    <lineage>
        <taxon>Bacteria</taxon>
        <taxon>Pseudomonadati</taxon>
        <taxon>Pseudomonadota</taxon>
        <taxon>Alphaproteobacteria</taxon>
        <taxon>Hyphomicrobiales</taxon>
        <taxon>Nitrobacteraceae</taxon>
        <taxon>Bradyrhizobium</taxon>
    </lineage>
</organism>
<feature type="region of interest" description="Disordered" evidence="1">
    <location>
        <begin position="1"/>
        <end position="38"/>
    </location>
</feature>
<proteinExistence type="predicted"/>
<dbReference type="EMBL" id="JAFICZ010000001">
    <property type="protein sequence ID" value="MBP1299782.1"/>
    <property type="molecule type" value="Genomic_DNA"/>
</dbReference>
<accession>A0A8I2CAL5</accession>
<reference evidence="2" key="1">
    <citation type="submission" date="2021-02" db="EMBL/GenBank/DDBJ databases">
        <title>Genomic Encyclopedia of Type Strains, Phase IV (KMG-V): Genome sequencing to study the core and pangenomes of soil and plant-associated prokaryotes.</title>
        <authorList>
            <person name="Whitman W."/>
        </authorList>
    </citation>
    <scope>NUCLEOTIDE SEQUENCE</scope>
    <source>
        <strain evidence="2">USDA 406</strain>
    </source>
</reference>
<evidence type="ECO:0000313" key="2">
    <source>
        <dbReference type="EMBL" id="MBP1299782.1"/>
    </source>
</evidence>
<gene>
    <name evidence="2" type="ORF">JOH49_009535</name>
</gene>
<dbReference type="Proteomes" id="UP000673383">
    <property type="component" value="Unassembled WGS sequence"/>
</dbReference>
<sequence length="111" mass="11860">MALNSWSKNDRPTTVQEQRSSPLLGPLLQTTTGGRSSNLRLPIRRPEILWARNPDLGGAHAVASYDAAAKALAARIVHSAGVDSIAAEFGVMFVQRAAKQSLGTHVSRVKS</sequence>
<dbReference type="AlphaFoldDB" id="A0A8I2CAL5"/>